<gene>
    <name evidence="4" type="ORF">COY52_04385</name>
</gene>
<dbReference type="GO" id="GO:0005975">
    <property type="term" value="P:carbohydrate metabolic process"/>
    <property type="evidence" value="ECO:0007669"/>
    <property type="project" value="TreeGrafter"/>
</dbReference>
<name>A0A2M7SDE1_9BACT</name>
<reference evidence="5" key="1">
    <citation type="submission" date="2017-09" db="EMBL/GenBank/DDBJ databases">
        <title>Depth-based differentiation of microbial function through sediment-hosted aquifers and enrichment of novel symbionts in the deep terrestrial subsurface.</title>
        <authorList>
            <person name="Probst A.J."/>
            <person name="Ladd B."/>
            <person name="Jarett J.K."/>
            <person name="Geller-Mcgrath D.E."/>
            <person name="Sieber C.M.K."/>
            <person name="Emerson J.B."/>
            <person name="Anantharaman K."/>
            <person name="Thomas B.C."/>
            <person name="Malmstrom R."/>
            <person name="Stieglmeier M."/>
            <person name="Klingl A."/>
            <person name="Woyke T."/>
            <person name="Ryan C.M."/>
            <person name="Banfield J.F."/>
        </authorList>
    </citation>
    <scope>NUCLEOTIDE SEQUENCE [LARGE SCALE GENOMIC DNA]</scope>
</reference>
<accession>A0A2M7SDE1</accession>
<proteinExistence type="predicted"/>
<dbReference type="InterPro" id="IPR005181">
    <property type="entry name" value="SASA"/>
</dbReference>
<feature type="domain" description="Sialate O-acetylesterase" evidence="3">
    <location>
        <begin position="92"/>
        <end position="214"/>
    </location>
</feature>
<dbReference type="InterPro" id="IPR039329">
    <property type="entry name" value="SIAE"/>
</dbReference>
<feature type="non-terminal residue" evidence="4">
    <location>
        <position position="298"/>
    </location>
</feature>
<evidence type="ECO:0000259" key="3">
    <source>
        <dbReference type="Pfam" id="PF03629"/>
    </source>
</evidence>
<dbReference type="SUPFAM" id="SSF52266">
    <property type="entry name" value="SGNH hydrolase"/>
    <property type="match status" value="1"/>
</dbReference>
<dbReference type="Pfam" id="PF03629">
    <property type="entry name" value="SASA"/>
    <property type="match status" value="1"/>
</dbReference>
<feature type="coiled-coil region" evidence="2">
    <location>
        <begin position="206"/>
        <end position="233"/>
    </location>
</feature>
<keyword evidence="1" id="KW-0378">Hydrolase</keyword>
<dbReference type="Gene3D" id="3.40.50.1110">
    <property type="entry name" value="SGNH hydrolase"/>
    <property type="match status" value="1"/>
</dbReference>
<organism evidence="4 5">
    <name type="scientific">Candidatus Desantisbacteria bacterium CG_4_10_14_0_8_um_filter_48_22</name>
    <dbReference type="NCBI Taxonomy" id="1974543"/>
    <lineage>
        <taxon>Bacteria</taxon>
        <taxon>Candidatus Desantisiibacteriota</taxon>
    </lineage>
</organism>
<evidence type="ECO:0000313" key="5">
    <source>
        <dbReference type="Proteomes" id="UP000229307"/>
    </source>
</evidence>
<sequence>MFCVVSALADVTLRTPFKNHAVFQRGIKIPVWGTADPGEKVLVELGKQKANAVADAAGKWMARLDPMEAGGPFEMTVKGSNEITVTDILIGDVWICSGQSNMEFQVNSGLNARQEVAEADYPEIRFLAVTKKVADEPQESTWGSWTLCSPKSAGGFSAVGYFFGRELYRELKVPIGLINSSWGGTPIEAWMSREVLESEPSFKVFITRWERAKESYDRQRQRYEEQLAEWDILSESAALAGEPAPKRPKPPVALNEFLMKPACLFNGMIYPLIPFGIKGAIWYQGESNAGEARKYQKL</sequence>
<evidence type="ECO:0000313" key="4">
    <source>
        <dbReference type="EMBL" id="PIZ17509.1"/>
    </source>
</evidence>
<dbReference type="InterPro" id="IPR036514">
    <property type="entry name" value="SGNH_hydro_sf"/>
</dbReference>
<comment type="caution">
    <text evidence="4">The sequence shown here is derived from an EMBL/GenBank/DDBJ whole genome shotgun (WGS) entry which is preliminary data.</text>
</comment>
<dbReference type="EMBL" id="PFMR01000111">
    <property type="protein sequence ID" value="PIZ17509.1"/>
    <property type="molecule type" value="Genomic_DNA"/>
</dbReference>
<dbReference type="AlphaFoldDB" id="A0A2M7SDE1"/>
<evidence type="ECO:0000256" key="1">
    <source>
        <dbReference type="ARBA" id="ARBA00022801"/>
    </source>
</evidence>
<keyword evidence="2" id="KW-0175">Coiled coil</keyword>
<evidence type="ECO:0000256" key="2">
    <source>
        <dbReference type="SAM" id="Coils"/>
    </source>
</evidence>
<protein>
    <submittedName>
        <fullName evidence="4">Sialate O-acetylesterase</fullName>
    </submittedName>
</protein>
<dbReference type="PANTHER" id="PTHR22901:SF0">
    <property type="entry name" value="SIALATE O-ACETYLESTERASE"/>
    <property type="match status" value="1"/>
</dbReference>
<dbReference type="PANTHER" id="PTHR22901">
    <property type="entry name" value="SIALATE O-ACETYLESTERASE"/>
    <property type="match status" value="1"/>
</dbReference>
<dbReference type="GO" id="GO:0001681">
    <property type="term" value="F:sialate O-acetylesterase activity"/>
    <property type="evidence" value="ECO:0007669"/>
    <property type="project" value="InterPro"/>
</dbReference>
<dbReference type="Proteomes" id="UP000229307">
    <property type="component" value="Unassembled WGS sequence"/>
</dbReference>